<keyword evidence="2" id="KW-0813">Transport</keyword>
<evidence type="ECO:0000256" key="3">
    <source>
        <dbReference type="ARBA" id="ARBA00022475"/>
    </source>
</evidence>
<dbReference type="Proteomes" id="UP000005110">
    <property type="component" value="Chromosome"/>
</dbReference>
<keyword evidence="12" id="KW-1185">Reference proteome</keyword>
<comment type="subcellular location">
    <subcellularLocation>
        <location evidence="1">Cell membrane</location>
        <topology evidence="1">Multi-pass membrane protein</topology>
    </subcellularLocation>
</comment>
<dbReference type="GO" id="GO:0015379">
    <property type="term" value="F:potassium:chloride symporter activity"/>
    <property type="evidence" value="ECO:0007669"/>
    <property type="project" value="InterPro"/>
</dbReference>
<keyword evidence="7 10" id="KW-1133">Transmembrane helix</keyword>
<name>I9KRL5_9THEO</name>
<dbReference type="InterPro" id="IPR003445">
    <property type="entry name" value="Cat_transpt"/>
</dbReference>
<gene>
    <name evidence="11" type="ORF">ThesiDRAFT1_0390</name>
</gene>
<evidence type="ECO:0000313" key="12">
    <source>
        <dbReference type="Proteomes" id="UP000005110"/>
    </source>
</evidence>
<keyword evidence="5 10" id="KW-0812">Transmembrane</keyword>
<dbReference type="AlphaFoldDB" id="I9KRL5"/>
<dbReference type="NCBIfam" id="TIGR00933">
    <property type="entry name" value="2a38"/>
    <property type="match status" value="1"/>
</dbReference>
<feature type="transmembrane region" description="Helical" evidence="10">
    <location>
        <begin position="236"/>
        <end position="257"/>
    </location>
</feature>
<evidence type="ECO:0000256" key="8">
    <source>
        <dbReference type="ARBA" id="ARBA00023065"/>
    </source>
</evidence>
<reference evidence="11 12" key="1">
    <citation type="submission" date="2012-02" db="EMBL/GenBank/DDBJ databases">
        <title>Improved High-Quality Draft sequence of Thermoanaerobacter siderophilus SR4.</title>
        <authorList>
            <consortium name="US DOE Joint Genome Institute"/>
            <person name="Lucas S."/>
            <person name="Han J."/>
            <person name="Lapidus A."/>
            <person name="Cheng J.-F."/>
            <person name="Goodwin L."/>
            <person name="Pitluck S."/>
            <person name="Peters L."/>
            <person name="Detter J.C."/>
            <person name="Han C."/>
            <person name="Tapia R."/>
            <person name="Land M."/>
            <person name="Hauser L."/>
            <person name="Kyrpides N."/>
            <person name="Ivanova N."/>
            <person name="Pagani I."/>
            <person name="Hemme C."/>
            <person name="Woyke T."/>
        </authorList>
    </citation>
    <scope>NUCLEOTIDE SEQUENCE [LARGE SCALE GENOMIC DNA]</scope>
    <source>
        <strain evidence="11 12">SR4</strain>
    </source>
</reference>
<evidence type="ECO:0000256" key="5">
    <source>
        <dbReference type="ARBA" id="ARBA00022692"/>
    </source>
</evidence>
<dbReference type="Pfam" id="PF02386">
    <property type="entry name" value="TrkH"/>
    <property type="match status" value="1"/>
</dbReference>
<dbReference type="PANTHER" id="PTHR32024:SF1">
    <property type="entry name" value="KTR SYSTEM POTASSIUM UPTAKE PROTEIN B"/>
    <property type="match status" value="1"/>
</dbReference>
<feature type="transmembrane region" description="Helical" evidence="10">
    <location>
        <begin position="355"/>
        <end position="379"/>
    </location>
</feature>
<feature type="transmembrane region" description="Helical" evidence="10">
    <location>
        <begin position="168"/>
        <end position="188"/>
    </location>
</feature>
<feature type="transmembrane region" description="Helical" evidence="10">
    <location>
        <begin position="53"/>
        <end position="72"/>
    </location>
</feature>
<evidence type="ECO:0000256" key="4">
    <source>
        <dbReference type="ARBA" id="ARBA00022538"/>
    </source>
</evidence>
<sequence>MVFFLYRKVIFFIIKIKLTPTQVLALGFAAIILIGTLLLMLPVATKSGEGADFLTALFTATSATCVTGLVVVDTKTYWSTFGQIVIMLLIQVGGLGIMTMSTLFALILGRRITFKERLVMQEAFNTNSLGGIVKFAKYILMVSFLFESIGAIILTLRFLPQMGLKKAVYYGLFHSISAFNNAGFDLMGNFRSLTGYVSDWVVNLVIMGLIIFGGLGFYVLLDIYEHRHFNKFTLHSKIVITITLFLIAIGTLLIFLFEYNNPKTLKPLDFPTKILAALFQAVTPRTAGFNTLSLSDMTIASKFLTIILMFIGASPAGTGGGIKTTTFAVILYTVLSVIKGEEETVLYKRTISRNIVYKAVAISFISVFIIFSVTMVLSITETSDFLTILYETISAFGTVGLSLGLTPELTTVGRIIIIFTMYTGRVGPLTLALALAKRQRRPKPIIKYAEEKIMVG</sequence>
<proteinExistence type="predicted"/>
<keyword evidence="3" id="KW-1003">Cell membrane</keyword>
<dbReference type="EMBL" id="CM001486">
    <property type="protein sequence ID" value="EIV99415.1"/>
    <property type="molecule type" value="Genomic_DNA"/>
</dbReference>
<dbReference type="GO" id="GO:0005886">
    <property type="term" value="C:plasma membrane"/>
    <property type="evidence" value="ECO:0007669"/>
    <property type="project" value="UniProtKB-SubCell"/>
</dbReference>
<feature type="transmembrane region" description="Helical" evidence="10">
    <location>
        <begin position="200"/>
        <end position="224"/>
    </location>
</feature>
<evidence type="ECO:0000256" key="10">
    <source>
        <dbReference type="SAM" id="Phobius"/>
    </source>
</evidence>
<evidence type="ECO:0000256" key="2">
    <source>
        <dbReference type="ARBA" id="ARBA00022448"/>
    </source>
</evidence>
<evidence type="ECO:0000256" key="6">
    <source>
        <dbReference type="ARBA" id="ARBA00022958"/>
    </source>
</evidence>
<feature type="transmembrane region" description="Helical" evidence="10">
    <location>
        <begin position="415"/>
        <end position="436"/>
    </location>
</feature>
<feature type="transmembrane region" description="Helical" evidence="10">
    <location>
        <begin position="303"/>
        <end position="334"/>
    </location>
</feature>
<keyword evidence="6" id="KW-0630">Potassium</keyword>
<accession>I9KRL5</accession>
<keyword evidence="9 10" id="KW-0472">Membrane</keyword>
<dbReference type="HOGENOM" id="CLU_222536_0_0_9"/>
<dbReference type="PATRIC" id="fig|880478.3.peg.995"/>
<evidence type="ECO:0000313" key="11">
    <source>
        <dbReference type="EMBL" id="EIV99415.1"/>
    </source>
</evidence>
<evidence type="ECO:0000256" key="7">
    <source>
        <dbReference type="ARBA" id="ARBA00022989"/>
    </source>
</evidence>
<dbReference type="PANTHER" id="PTHR32024">
    <property type="entry name" value="TRK SYSTEM POTASSIUM UPTAKE PROTEIN TRKG-RELATED"/>
    <property type="match status" value="1"/>
</dbReference>
<keyword evidence="4" id="KW-0633">Potassium transport</keyword>
<evidence type="ECO:0000256" key="1">
    <source>
        <dbReference type="ARBA" id="ARBA00004651"/>
    </source>
</evidence>
<organism evidence="11 12">
    <name type="scientific">Thermoanaerobacter siderophilus SR4</name>
    <dbReference type="NCBI Taxonomy" id="880478"/>
    <lineage>
        <taxon>Bacteria</taxon>
        <taxon>Bacillati</taxon>
        <taxon>Bacillota</taxon>
        <taxon>Clostridia</taxon>
        <taxon>Thermoanaerobacterales</taxon>
        <taxon>Thermoanaerobacteraceae</taxon>
        <taxon>Thermoanaerobacter</taxon>
    </lineage>
</organism>
<evidence type="ECO:0000256" key="9">
    <source>
        <dbReference type="ARBA" id="ARBA00023136"/>
    </source>
</evidence>
<keyword evidence="8" id="KW-0406">Ion transport</keyword>
<feature type="transmembrane region" description="Helical" evidence="10">
    <location>
        <begin position="135"/>
        <end position="156"/>
    </location>
</feature>
<feature type="transmembrane region" description="Helical" evidence="10">
    <location>
        <begin position="21"/>
        <end position="41"/>
    </location>
</feature>
<protein>
    <submittedName>
        <fullName evidence="11">Potassium uptake protein, TrkH family</fullName>
    </submittedName>
</protein>
<feature type="transmembrane region" description="Helical" evidence="10">
    <location>
        <begin position="84"/>
        <end position="108"/>
    </location>
</feature>
<dbReference type="InterPro" id="IPR004772">
    <property type="entry name" value="TrkH"/>
</dbReference>